<dbReference type="GO" id="GO:0031629">
    <property type="term" value="P:synaptic vesicle fusion to presynaptic active zone membrane"/>
    <property type="evidence" value="ECO:0007669"/>
    <property type="project" value="TreeGrafter"/>
</dbReference>
<comment type="similarity">
    <text evidence="1">Belongs to the SNAP-25 family.</text>
</comment>
<comment type="caution">
    <text evidence="8">The sequence shown here is derived from an EMBL/GenBank/DDBJ whole genome shotgun (WGS) entry which is preliminary data.</text>
</comment>
<evidence type="ECO:0000256" key="3">
    <source>
        <dbReference type="ARBA" id="ARBA00022927"/>
    </source>
</evidence>
<evidence type="ECO:0000313" key="8">
    <source>
        <dbReference type="EMBL" id="KAK8721785.1"/>
    </source>
</evidence>
<dbReference type="PANTHER" id="PTHR19305:SF9">
    <property type="entry name" value="SYNAPTOSOMAL-ASSOCIATED PROTEIN 29"/>
    <property type="match status" value="1"/>
</dbReference>
<dbReference type="GO" id="GO:0016082">
    <property type="term" value="P:synaptic vesicle priming"/>
    <property type="evidence" value="ECO:0007669"/>
    <property type="project" value="TreeGrafter"/>
</dbReference>
<evidence type="ECO:0000256" key="5">
    <source>
        <dbReference type="SAM" id="Coils"/>
    </source>
</evidence>
<protein>
    <recommendedName>
        <fullName evidence="7">t-SNARE coiled-coil homology domain-containing protein</fullName>
    </recommendedName>
</protein>
<organism evidence="8 9">
    <name type="scientific">Cherax quadricarinatus</name>
    <name type="common">Australian red claw crayfish</name>
    <dbReference type="NCBI Taxonomy" id="27406"/>
    <lineage>
        <taxon>Eukaryota</taxon>
        <taxon>Metazoa</taxon>
        <taxon>Ecdysozoa</taxon>
        <taxon>Arthropoda</taxon>
        <taxon>Crustacea</taxon>
        <taxon>Multicrustacea</taxon>
        <taxon>Malacostraca</taxon>
        <taxon>Eumalacostraca</taxon>
        <taxon>Eucarida</taxon>
        <taxon>Decapoda</taxon>
        <taxon>Pleocyemata</taxon>
        <taxon>Astacidea</taxon>
        <taxon>Parastacoidea</taxon>
        <taxon>Parastacidae</taxon>
        <taxon>Cherax</taxon>
    </lineage>
</organism>
<keyword evidence="4 5" id="KW-0175">Coiled coil</keyword>
<feature type="region of interest" description="Disordered" evidence="6">
    <location>
        <begin position="1"/>
        <end position="20"/>
    </location>
</feature>
<dbReference type="SUPFAM" id="SSF58038">
    <property type="entry name" value="SNARE fusion complex"/>
    <property type="match status" value="2"/>
</dbReference>
<dbReference type="AlphaFoldDB" id="A0AAW0VXV2"/>
<evidence type="ECO:0000313" key="9">
    <source>
        <dbReference type="Proteomes" id="UP001445076"/>
    </source>
</evidence>
<dbReference type="EMBL" id="JARKIK010000098">
    <property type="protein sequence ID" value="KAK8721785.1"/>
    <property type="molecule type" value="Genomic_DNA"/>
</dbReference>
<gene>
    <name evidence="8" type="ORF">OTU49_012571</name>
</gene>
<dbReference type="GO" id="GO:0019905">
    <property type="term" value="F:syntaxin binding"/>
    <property type="evidence" value="ECO:0007669"/>
    <property type="project" value="TreeGrafter"/>
</dbReference>
<keyword evidence="9" id="KW-1185">Reference proteome</keyword>
<dbReference type="CDD" id="cd15887">
    <property type="entry name" value="SNARE_SNAP29N"/>
    <property type="match status" value="1"/>
</dbReference>
<dbReference type="GO" id="GO:0031201">
    <property type="term" value="C:SNARE complex"/>
    <property type="evidence" value="ECO:0007669"/>
    <property type="project" value="TreeGrafter"/>
</dbReference>
<dbReference type="GO" id="GO:0098793">
    <property type="term" value="C:presynapse"/>
    <property type="evidence" value="ECO:0007669"/>
    <property type="project" value="GOC"/>
</dbReference>
<dbReference type="Proteomes" id="UP001445076">
    <property type="component" value="Unassembled WGS sequence"/>
</dbReference>
<proteinExistence type="inferred from homology"/>
<feature type="coiled-coil region" evidence="5">
    <location>
        <begin position="49"/>
        <end position="129"/>
    </location>
</feature>
<name>A0AAW0VXV2_CHEQU</name>
<dbReference type="Pfam" id="PF12352">
    <property type="entry name" value="V-SNARE_C"/>
    <property type="match status" value="1"/>
</dbReference>
<dbReference type="SMART" id="SM00397">
    <property type="entry name" value="t_SNARE"/>
    <property type="match status" value="2"/>
</dbReference>
<keyword evidence="2" id="KW-0813">Transport</keyword>
<evidence type="ECO:0000256" key="2">
    <source>
        <dbReference type="ARBA" id="ARBA00022448"/>
    </source>
</evidence>
<dbReference type="PANTHER" id="PTHR19305">
    <property type="entry name" value="SYNAPTOSOMAL ASSOCIATED PROTEIN"/>
    <property type="match status" value="1"/>
</dbReference>
<dbReference type="FunFam" id="1.20.5.110:FF:000041">
    <property type="entry name" value="Synaptosomal-associated protein 29"/>
    <property type="match status" value="1"/>
</dbReference>
<sequence>MAYRGGKYGGERHQSSLEDDDMTSAFMNSSSATYLAADRLPAGPEQQAAMEAEMRRQELLRQMRQIEHRTLESTERSKGLLYESERVGVETAEELVKQREQLMNTEQRLDNINENLKDTQKNINGIKSVFSSLKTWWTTPKQPAGKDNEKVVSPTSPSKQEAPNVADNPNLGAAYERSQMLMAAQKSSLHPAMRLKGLEDEEEEPDNLDDFRTTSRVINAKLDSDLDEISMGLSRLKGLAVGLGTEITDQNETISRIHEKADRADMTIGSQNTQIKKILKR</sequence>
<accession>A0AAW0VXV2</accession>
<reference evidence="8 9" key="1">
    <citation type="journal article" date="2024" name="BMC Genomics">
        <title>Genome assembly of redclaw crayfish (Cherax quadricarinatus) provides insights into its immune adaptation and hypoxia tolerance.</title>
        <authorList>
            <person name="Liu Z."/>
            <person name="Zheng J."/>
            <person name="Li H."/>
            <person name="Fang K."/>
            <person name="Wang S."/>
            <person name="He J."/>
            <person name="Zhou D."/>
            <person name="Weng S."/>
            <person name="Chi M."/>
            <person name="Gu Z."/>
            <person name="He J."/>
            <person name="Li F."/>
            <person name="Wang M."/>
        </authorList>
    </citation>
    <scope>NUCLEOTIDE SEQUENCE [LARGE SCALE GENOMIC DNA]</scope>
    <source>
        <strain evidence="8">ZL_2023a</strain>
    </source>
</reference>
<feature type="region of interest" description="Disordered" evidence="6">
    <location>
        <begin position="139"/>
        <end position="170"/>
    </location>
</feature>
<feature type="domain" description="T-SNARE coiled-coil homology" evidence="7">
    <location>
        <begin position="216"/>
        <end position="278"/>
    </location>
</feature>
<keyword evidence="3" id="KW-0653">Protein transport</keyword>
<dbReference type="Gene3D" id="1.20.5.110">
    <property type="match status" value="2"/>
</dbReference>
<evidence type="ECO:0000256" key="1">
    <source>
        <dbReference type="ARBA" id="ARBA00009480"/>
    </source>
</evidence>
<evidence type="ECO:0000259" key="7">
    <source>
        <dbReference type="PROSITE" id="PS50192"/>
    </source>
</evidence>
<dbReference type="GO" id="GO:0005886">
    <property type="term" value="C:plasma membrane"/>
    <property type="evidence" value="ECO:0007669"/>
    <property type="project" value="TreeGrafter"/>
</dbReference>
<dbReference type="GO" id="GO:0015031">
    <property type="term" value="P:protein transport"/>
    <property type="evidence" value="ECO:0007669"/>
    <property type="project" value="UniProtKB-KW"/>
</dbReference>
<dbReference type="GO" id="GO:0005484">
    <property type="term" value="F:SNAP receptor activity"/>
    <property type="evidence" value="ECO:0007669"/>
    <property type="project" value="TreeGrafter"/>
</dbReference>
<evidence type="ECO:0000256" key="4">
    <source>
        <dbReference type="ARBA" id="ARBA00023054"/>
    </source>
</evidence>
<dbReference type="CDD" id="cd15856">
    <property type="entry name" value="SNARE_SNAP29C"/>
    <property type="match status" value="1"/>
</dbReference>
<dbReference type="InterPro" id="IPR000727">
    <property type="entry name" value="T_SNARE_dom"/>
</dbReference>
<evidence type="ECO:0000256" key="6">
    <source>
        <dbReference type="SAM" id="MobiDB-lite"/>
    </source>
</evidence>
<dbReference type="PROSITE" id="PS50192">
    <property type="entry name" value="T_SNARE"/>
    <property type="match status" value="2"/>
</dbReference>
<feature type="domain" description="T-SNARE coiled-coil homology" evidence="7">
    <location>
        <begin position="64"/>
        <end position="126"/>
    </location>
</feature>